<organism evidence="1 2">
    <name type="scientific">Peptostreptococcus russellii</name>
    <dbReference type="NCBI Taxonomy" id="215200"/>
    <lineage>
        <taxon>Bacteria</taxon>
        <taxon>Bacillati</taxon>
        <taxon>Bacillota</taxon>
        <taxon>Clostridia</taxon>
        <taxon>Peptostreptococcales</taxon>
        <taxon>Peptostreptococcaceae</taxon>
        <taxon>Peptostreptococcus</taxon>
    </lineage>
</organism>
<name>A0A1H8GR45_9FIRM</name>
<dbReference type="OrthoDB" id="1750879at2"/>
<keyword evidence="2" id="KW-1185">Reference proteome</keyword>
<dbReference type="RefSeq" id="WP_091974762.1">
    <property type="nucleotide sequence ID" value="NZ_CAUWDX010000002.1"/>
</dbReference>
<dbReference type="STRING" id="215200.SAMN05216454_10455"/>
<dbReference type="EMBL" id="FODF01000004">
    <property type="protein sequence ID" value="SEN45728.1"/>
    <property type="molecule type" value="Genomic_DNA"/>
</dbReference>
<evidence type="ECO:0000313" key="2">
    <source>
        <dbReference type="Proteomes" id="UP000199512"/>
    </source>
</evidence>
<sequence length="135" mass="15796">MTAKYNEENVVVSFTTYRKLNRTNLGTNMVANSLLGHNRTSGPVPDLYTLYLTEETFFAEYSRKSLHGSMPKKITKLDIPIVDIEKIELIEKEGEEYLHLLSDWGKEYLFNIEGDITRELAEEMIEYVENKKRKR</sequence>
<evidence type="ECO:0000313" key="1">
    <source>
        <dbReference type="EMBL" id="SEN45728.1"/>
    </source>
</evidence>
<gene>
    <name evidence="1" type="ORF">SAMN05216454_10455</name>
</gene>
<reference evidence="1 2" key="1">
    <citation type="submission" date="2016-10" db="EMBL/GenBank/DDBJ databases">
        <authorList>
            <person name="de Groot N.N."/>
        </authorList>
    </citation>
    <scope>NUCLEOTIDE SEQUENCE [LARGE SCALE GENOMIC DNA]</scope>
    <source>
        <strain evidence="1 2">Calf135</strain>
    </source>
</reference>
<dbReference type="AlphaFoldDB" id="A0A1H8GR45"/>
<accession>A0A1H8GR45</accession>
<dbReference type="Proteomes" id="UP000199512">
    <property type="component" value="Unassembled WGS sequence"/>
</dbReference>
<protein>
    <submittedName>
        <fullName evidence="1">Uncharacterized protein</fullName>
    </submittedName>
</protein>
<proteinExistence type="predicted"/>